<gene>
    <name evidence="1" type="ORF">TH44_16805</name>
</gene>
<protein>
    <submittedName>
        <fullName evidence="1">Uncharacterized protein</fullName>
    </submittedName>
</protein>
<comment type="caution">
    <text evidence="1">The sequence shown here is derived from an EMBL/GenBank/DDBJ whole genome shotgun (WGS) entry which is preliminary data.</text>
</comment>
<evidence type="ECO:0000313" key="2">
    <source>
        <dbReference type="Proteomes" id="UP000252266"/>
    </source>
</evidence>
<evidence type="ECO:0000313" key="1">
    <source>
        <dbReference type="EMBL" id="RCK48175.1"/>
    </source>
</evidence>
<sequence>MNGQKLAAYSCGGSFGIAAYDMQRTEFPLSFYPTGGQKNHRQAYSADKHPTCQERHKDFFILNLCTTMKLHIFISQIQINILISRLF</sequence>
<dbReference type="Proteomes" id="UP000252266">
    <property type="component" value="Unassembled WGS sequence"/>
</dbReference>
<organism evidence="1 2">
    <name type="scientific">Thalassospira xiamenensis</name>
    <dbReference type="NCBI Taxonomy" id="220697"/>
    <lineage>
        <taxon>Bacteria</taxon>
        <taxon>Pseudomonadati</taxon>
        <taxon>Pseudomonadota</taxon>
        <taxon>Alphaproteobacteria</taxon>
        <taxon>Rhodospirillales</taxon>
        <taxon>Thalassospiraceae</taxon>
        <taxon>Thalassospira</taxon>
    </lineage>
</organism>
<reference evidence="1 2" key="1">
    <citation type="submission" date="2014-07" db="EMBL/GenBank/DDBJ databases">
        <title>Draft genome sequence of Thalassospira xiamenensis IB13.</title>
        <authorList>
            <person name="Lai Q."/>
            <person name="Shao Z."/>
        </authorList>
    </citation>
    <scope>NUCLEOTIDE SEQUENCE [LARGE SCALE GENOMIC DNA]</scope>
    <source>
        <strain evidence="1 2">IB13</strain>
    </source>
</reference>
<dbReference type="EMBL" id="JPWJ01000009">
    <property type="protein sequence ID" value="RCK48175.1"/>
    <property type="molecule type" value="Genomic_DNA"/>
</dbReference>
<proteinExistence type="predicted"/>
<name>A0A367X3D5_9PROT</name>
<dbReference type="AlphaFoldDB" id="A0A367X3D5"/>
<accession>A0A367X3D5</accession>